<name>A0A5B2W0Q6_9BACT</name>
<sequence>MKQLLLTFATALLITGTAFSQDKGKNKACCQKDGGKTCCKKEQSATAKTKACCMQPSKTASLRMASAKPVKKETAVKP</sequence>
<dbReference type="Proteomes" id="UP000324611">
    <property type="component" value="Unassembled WGS sequence"/>
</dbReference>
<feature type="signal peptide" evidence="1">
    <location>
        <begin position="1"/>
        <end position="20"/>
    </location>
</feature>
<dbReference type="RefSeq" id="WP_149836331.1">
    <property type="nucleotide sequence ID" value="NZ_VUOC01000001.1"/>
</dbReference>
<accession>A0A5B2W0Q6</accession>
<feature type="chain" id="PRO_5022864888" evidence="1">
    <location>
        <begin position="21"/>
        <end position="78"/>
    </location>
</feature>
<organism evidence="2 3">
    <name type="scientific">Chitinophaga agrisoli</name>
    <dbReference type="NCBI Taxonomy" id="2607653"/>
    <lineage>
        <taxon>Bacteria</taxon>
        <taxon>Pseudomonadati</taxon>
        <taxon>Bacteroidota</taxon>
        <taxon>Chitinophagia</taxon>
        <taxon>Chitinophagales</taxon>
        <taxon>Chitinophagaceae</taxon>
        <taxon>Chitinophaga</taxon>
    </lineage>
</organism>
<comment type="caution">
    <text evidence="2">The sequence shown here is derived from an EMBL/GenBank/DDBJ whole genome shotgun (WGS) entry which is preliminary data.</text>
</comment>
<reference evidence="2 3" key="2">
    <citation type="submission" date="2019-09" db="EMBL/GenBank/DDBJ databases">
        <authorList>
            <person name="Jin C."/>
        </authorList>
    </citation>
    <scope>NUCLEOTIDE SEQUENCE [LARGE SCALE GENOMIC DNA]</scope>
    <source>
        <strain evidence="2 3">BN140078</strain>
    </source>
</reference>
<evidence type="ECO:0000256" key="1">
    <source>
        <dbReference type="SAM" id="SignalP"/>
    </source>
</evidence>
<reference evidence="2 3" key="1">
    <citation type="submission" date="2019-09" db="EMBL/GenBank/DDBJ databases">
        <title>Chitinophaga ginsengihumi sp. nov., isolated from soil of ginseng rhizosphere.</title>
        <authorList>
            <person name="Lee J."/>
        </authorList>
    </citation>
    <scope>NUCLEOTIDE SEQUENCE [LARGE SCALE GENOMIC DNA]</scope>
    <source>
        <strain evidence="2 3">BN140078</strain>
    </source>
</reference>
<gene>
    <name evidence="2" type="ORF">F0L74_02950</name>
</gene>
<protein>
    <submittedName>
        <fullName evidence="2">Uncharacterized protein</fullName>
    </submittedName>
</protein>
<evidence type="ECO:0000313" key="3">
    <source>
        <dbReference type="Proteomes" id="UP000324611"/>
    </source>
</evidence>
<evidence type="ECO:0000313" key="2">
    <source>
        <dbReference type="EMBL" id="KAA2244935.1"/>
    </source>
</evidence>
<dbReference type="AlphaFoldDB" id="A0A5B2W0Q6"/>
<keyword evidence="3" id="KW-1185">Reference proteome</keyword>
<proteinExistence type="predicted"/>
<dbReference type="EMBL" id="VUOC01000001">
    <property type="protein sequence ID" value="KAA2244935.1"/>
    <property type="molecule type" value="Genomic_DNA"/>
</dbReference>
<keyword evidence="1" id="KW-0732">Signal</keyword>